<dbReference type="GO" id="GO:0005509">
    <property type="term" value="F:calcium ion binding"/>
    <property type="evidence" value="ECO:0007669"/>
    <property type="project" value="InterPro"/>
</dbReference>
<dbReference type="InterPro" id="IPR003644">
    <property type="entry name" value="Calx_beta"/>
</dbReference>
<dbReference type="NCBIfam" id="TIGR02608">
    <property type="entry name" value="delta_60_rpt"/>
    <property type="match status" value="26"/>
</dbReference>
<dbReference type="Proteomes" id="UP000315439">
    <property type="component" value="Unassembled WGS sequence"/>
</dbReference>
<feature type="transmembrane region" description="Helical" evidence="6">
    <location>
        <begin position="3534"/>
        <end position="3552"/>
    </location>
</feature>
<feature type="compositionally biased region" description="Low complexity" evidence="5">
    <location>
        <begin position="2243"/>
        <end position="2254"/>
    </location>
</feature>
<keyword evidence="6" id="KW-1133">Transmembrane helix</keyword>
<feature type="compositionally biased region" description="Acidic residues" evidence="5">
    <location>
        <begin position="2165"/>
        <end position="2204"/>
    </location>
</feature>
<comment type="caution">
    <text evidence="9">The sequence shown here is derived from an EMBL/GenBank/DDBJ whole genome shotgun (WGS) entry which is preliminary data.</text>
</comment>
<dbReference type="InterPro" id="IPR013431">
    <property type="entry name" value="Delta_60_rpt"/>
</dbReference>
<feature type="compositionally biased region" description="Acidic residues" evidence="5">
    <location>
        <begin position="1710"/>
        <end position="1726"/>
    </location>
</feature>
<proteinExistence type="predicted"/>
<feature type="signal peptide" evidence="7">
    <location>
        <begin position="1"/>
        <end position="24"/>
    </location>
</feature>
<evidence type="ECO:0000256" key="5">
    <source>
        <dbReference type="SAM" id="MobiDB-lite"/>
    </source>
</evidence>
<dbReference type="GO" id="GO:0030001">
    <property type="term" value="P:metal ion transport"/>
    <property type="evidence" value="ECO:0007669"/>
    <property type="project" value="TreeGrafter"/>
</dbReference>
<keyword evidence="4" id="KW-0813">Transport</keyword>
<feature type="compositionally biased region" description="Acidic residues" evidence="5">
    <location>
        <begin position="2718"/>
        <end position="2765"/>
    </location>
</feature>
<feature type="region of interest" description="Disordered" evidence="5">
    <location>
        <begin position="2718"/>
        <end position="2938"/>
    </location>
</feature>
<dbReference type="RefSeq" id="WP_142891586.1">
    <property type="nucleotide sequence ID" value="NZ_ML660160.1"/>
</dbReference>
<dbReference type="Gene3D" id="4.10.1080.10">
    <property type="entry name" value="TSP type-3 repeat"/>
    <property type="match status" value="6"/>
</dbReference>
<feature type="chain" id="PRO_5022184993" description="Calx-beta domain-containing protein" evidence="7">
    <location>
        <begin position="25"/>
        <end position="3560"/>
    </location>
</feature>
<reference evidence="9 10" key="1">
    <citation type="submission" date="2019-07" db="EMBL/GenBank/DDBJ databases">
        <title>Draft genome for Aliikangiella sp. M105.</title>
        <authorList>
            <person name="Wang G."/>
        </authorList>
    </citation>
    <scope>NUCLEOTIDE SEQUENCE [LARGE SCALE GENOMIC DNA]</scope>
    <source>
        <strain evidence="9 10">M105</strain>
    </source>
</reference>
<evidence type="ECO:0000256" key="2">
    <source>
        <dbReference type="ARBA" id="ARBA00022737"/>
    </source>
</evidence>
<dbReference type="Pfam" id="PF17164">
    <property type="entry name" value="DUF5122"/>
    <property type="match status" value="21"/>
</dbReference>
<dbReference type="PANTHER" id="PTHR11878:SF65">
    <property type="entry name" value="NA_CA-EXCHANGE PROTEIN, ISOFORM G"/>
    <property type="match status" value="1"/>
</dbReference>
<dbReference type="InterPro" id="IPR028974">
    <property type="entry name" value="TSP_type-3_rpt"/>
</dbReference>
<organism evidence="9 10">
    <name type="scientific">Aliikangiella coralliicola</name>
    <dbReference type="NCBI Taxonomy" id="2592383"/>
    <lineage>
        <taxon>Bacteria</taxon>
        <taxon>Pseudomonadati</taxon>
        <taxon>Pseudomonadota</taxon>
        <taxon>Gammaproteobacteria</taxon>
        <taxon>Oceanospirillales</taxon>
        <taxon>Pleioneaceae</taxon>
        <taxon>Aliikangiella</taxon>
    </lineage>
</organism>
<keyword evidence="3" id="KW-0106">Calcium</keyword>
<keyword evidence="6" id="KW-0472">Membrane</keyword>
<feature type="region of interest" description="Disordered" evidence="5">
    <location>
        <begin position="2165"/>
        <end position="2295"/>
    </location>
</feature>
<feature type="compositionally biased region" description="Acidic residues" evidence="5">
    <location>
        <begin position="1739"/>
        <end position="1753"/>
    </location>
</feature>
<feature type="compositionally biased region" description="Low complexity" evidence="5">
    <location>
        <begin position="2286"/>
        <end position="2295"/>
    </location>
</feature>
<feature type="region of interest" description="Disordered" evidence="5">
    <location>
        <begin position="1160"/>
        <end position="1266"/>
    </location>
</feature>
<dbReference type="SUPFAM" id="SSF103647">
    <property type="entry name" value="TSP type-3 repeat"/>
    <property type="match status" value="6"/>
</dbReference>
<dbReference type="SUPFAM" id="SSF63829">
    <property type="entry name" value="Calcium-dependent phosphotriesterase"/>
    <property type="match status" value="2"/>
</dbReference>
<dbReference type="Gene3D" id="2.80.10.50">
    <property type="match status" value="12"/>
</dbReference>
<dbReference type="EMBL" id="VIKS01000001">
    <property type="protein sequence ID" value="TQV89522.1"/>
    <property type="molecule type" value="Genomic_DNA"/>
</dbReference>
<evidence type="ECO:0000256" key="7">
    <source>
        <dbReference type="SAM" id="SignalP"/>
    </source>
</evidence>
<keyword evidence="10" id="KW-1185">Reference proteome</keyword>
<feature type="compositionally biased region" description="Polar residues" evidence="5">
    <location>
        <begin position="1217"/>
        <end position="1228"/>
    </location>
</feature>
<feature type="compositionally biased region" description="Polar residues" evidence="5">
    <location>
        <begin position="1727"/>
        <end position="1738"/>
    </location>
</feature>
<sequence length="3560" mass="379389">MKFRIYSLFLSLFTCLIFAPTVGANVQLDQDFGSSGIVLTNVQAADSGSQRVYNIIQLASGKLLAVGRSFGEQESDENGHNFALVRYNADGSLDTTFGDNGLVTTSVGDYDLIRKVYELDDGKLLVGGYTQSGDRDFAVARYLSNGELDTSFGDNGIVITDFGYNEEDYVAGMVMQSDGKPVLVAESYDGTSYFVALARYNTDGSLDTSFDGDGLLRLGAIGGEGDHPEAIIQQSDGKLLITGSATNALNDDLFVVRLNQDGSMDTSFEGDGIFAIEIEDGDDRGRELLEQADGKIIVAGYHHDNSKRNGHLIRLNADGSLDTTFDSDGIASFNLADFNDRFYSVVQQADGKLIAVGSGQSSDDIDQFLLVRFNEDGSLDTSFDSDGIVTTQFPDVEESKSRTIIQQADGKFVAAGYTVHNDQGDFALARFNSDGSLDTSFGNDGLVTHYDEAGTADLLKALIKQSDGKLVVAGSSDDGHDNELIAVVRYNQDGTLDTSFDEDGIVTTAVSGSGEDYGNALLQQSDDKLIVAGRNHSQDFTLVRYNTDGSLDDSFDSDGIVTTSVGTSAAINGLIQLSDGSIMTVGDSTQSGTQAITLALYQSNGSLDTNFDTDGIVTTVVDTENSIGSTIIQQLDSKLVVAGARNNSGANDFVVARYDLDGSLDTSFDSDGIATLELGGDDTAYDVIQQDDGKLVVVGVSIQSGVHYVAVARFNSNGSLDTNFDDDGYRLLSAGNSKYAAYSISQLANDKLIIAGQSLNANSRYELNLIRLNSDGSSDSDFEENGFFSFDLDDVQLTTDNDVLGINGFVIDGNDAYLAGTASSDFYTIKLTNLNDRDGDGVSDEEDYFPDDASKTLKATYLIETGSVDITNTIDNVSATTINLKNSFVDPVVIPFVTTMANISPLEARVTNVSTNSFDIFLEAPDGSSQTETETVSYLVVEKGRWTLASGLVVEAGTTETDNVHRELDVGDDGDAISFSSAFDFPPVVLHSLNSYNNGNFMTSRIDNVSTNGFNTEQEAAGSGSNVTTETIGWVAFSADNGTIGAYSYEISFQNDGTADGVDDGPHSISMNSFGDTPAAIYPDVIVDGQSFNDGDGYWARGNNVHESFNRNHPFSLGVFAQEDQVFDSEQSHGDETFGWAAFESGTQIWLRDLDGDLVDDAQDDDDDGDGVNDDSDAFPLDNTETTDTDGDGIGNNTDTDDDGDGYSDSDESDNGTDSLGSNSTPTDTDGDFVSDINDEDDDNDGFSDYDETDNGTSTTNALSFPSDIDGDFISNLYDNDDGNDGVVDGLDADWNSSGYIEAQLVDSLGSDYEASTEAVAIQSDGKVLVGGGTLIPGESDQALILRFNTDGSLDSSFDSDGRVNLDIADQDNEVKGLVVQEDQKIVALVDYVNADEQCGLIRLNSDGSLDSDFGSAGIVEINFINTNRHSCLDIKQHDNDKLVVLFEDSDADTTYVVQFDVDGSVNNSWGSDGILDLESQFAEFLVITRTSSVMVVGTSDSNKVKVNRYTSIGNTSSSFGTSGSFEYDFGGRINNVALSILDDYQFLIATSTRDDDDLKVIKVSEWAGGLDTSFGTDGIAAHDIDSEIFRLGENNAMLVQADGKIMLVGSTYLQAPITNRFISFTGVRLNSDGSLDYTFTDSGAKSFYFSGEDNGRALDSFNSAIQLNNGSIFVAGVTVEASSDSSNAVIAFSFESEADTDGDGLRDSLDDDDDGDGFSDNEELDNGTSTTDATDQPTDSDSDGISDLYDNDDNNDGVIDGLDASWNVRGLVEHQAVFPFDGDYDAEAFAIAVQDDGKILLAGESDAGGVPGELLIARFHNDASLDESFDDDGIVNFNIAGQSDEINAVMPQSNGKVVALNQWSNSDRQCGLVALNSDGSLDTDFGVDGLAVIDTLNTDRQNCRDAEQDNAGNFLVLATTDDVLLARFDADGKLDTNFNDDGIIETGGSSSERLDIALQSSDKVLLVSDTTISRYDNDGNLDTTFGTDGAYSISLTESIRYNNIKVLPDDNIFVMVGLDDSLDLQIIKVLADGSGLDTNFGDNGIATISANGGSFFMSSFDAFVVQNDGKLMLVVQSYRLNPISESQRTLTAIRLNADGSVDTSFATNGFLDVLLSDASGSSKLGDINDLVQQKDGKILVAGEMSYGWQNVGDTMFAVRFESETNTDGDDLSDSIDPDDDNDGVEDSEDAFPLDSTESIDTDGDGIGNNADTDDDGDGVDDASDAFPLDATETTDSDGDGVGDNSDAFPNDGTETVDTDGDGIGNNADTDDDGDQIPDEIENQNGLDPLDSSDGNLDLDSDGVLNTDEAIDGTDLSDPNDLLNPLATSFDGDGYLTVNYDDSVSTEDYIYGLNTSNNQILATGYIYPYDDNTEPTVMRLNLDGSLDSSFGNDGFFSTIGMEIDSYGRQTYVLKDGSLMVSAEWDASLLKVTENGVLDTSFFADQDYPGIWEVPGAERSIEPVVLELTDGSLIVSSATSSRFYEAQVRKFDANGNSISDFGNSGIFSSGMLRARVEFMHEQSDGSILVGLQNYLDVTIIKISAAGVLDTSFGESGYVTYDSNRTIRLQGMVKLADDRFAILLEGEDVNGKDGLHVIRLHSDGSEDTSFATDGMFTLAEANYENLQGINLFRQDDGTFIIAAYQSIQNGRVALAARLTQDGTLDTSFNSDGIARRLFSRDFNIYAATLSANHDVLFAGYDNSGDSSVFAIASFDNQSDIDGDGVEDFSDAFPEDASESTDNDGDGIGDNADTDDDNDGYSDTDEQDNGTSTTDSDDIPADNDDDFISDLNDSDDDNDGVSDDEDAFPFDNSESSDTDGDGIGNNADTDDDGDGVSDDEDAFPLDENESLDTDGDGIGNNADSDDDGDGVSDDEDAFPLDENESLDTDGDGIGNNADSDDDGDGVSDDEDAFPLDETEWLDSDGDGIGDNSDDTPYPPAGELNLSVSEYSVDENAGTLEVTVNRSGGDYGELQVDYALQDASATANVDYEYQAGTLTFINGEISKTITISIVDDADYEGDEAFTIQLSNLVGDGTIGSLSMAMIVIAEDEAIPPAGEIGFEQVAKSVNENDTNVTLNVIRTGGSFGELGVSYNTTDASAIAGTDYVALSGNLTFADGETSQSISITLVNDDVYESDEQFAVQLSNLTGDGVLDSQAATITIVDDEPTPDSGIFVFENATFYVDENAASIEIDVVRVDGDFGEATVEITSVGQNSAEATATEGEDYERVSQTLSFADGETSKSVTLIINDDANYEGDEYFILDLTNAVGAGIGPQSSTDIFIREDDAVPPAGVFQFSGSNYQVDESSGEVLLTVTRSNGSYGEVRLNLNTVDDTARDGVDYQGEETTLTFLDGETNQTVRLIIHNNDDYQGDRSFTASLSGLVGDGSIGAIATTTINILEDEATPPAGILQFSGESYSANESDGILILTVMRTEGSYGDVSVDYTVTDESAINGTDFVAVDGTLYFSDGEMSQQIEIEIKEDSLDEDLESFLVTLSNPVNTSIGNLDSAQVSISDNDETPTVVDPPETTTGGGGGAFHWWLILFGLFMLWSRSGLQRKLTYQC</sequence>
<gene>
    <name evidence="9" type="ORF">FLL46_01165</name>
</gene>
<feature type="domain" description="Calx-beta" evidence="8">
    <location>
        <begin position="3040"/>
        <end position="3142"/>
    </location>
</feature>
<evidence type="ECO:0000256" key="3">
    <source>
        <dbReference type="ARBA" id="ARBA00022837"/>
    </source>
</evidence>
<keyword evidence="6" id="KW-0812">Transmembrane</keyword>
<dbReference type="OrthoDB" id="8612583at2"/>
<feature type="compositionally biased region" description="Acidic residues" evidence="5">
    <location>
        <begin position="2772"/>
        <end position="2817"/>
    </location>
</feature>
<feature type="compositionally biased region" description="Acidic residues" evidence="5">
    <location>
        <begin position="1199"/>
        <end position="1215"/>
    </location>
</feature>
<accession>A0A545UJ81</accession>
<dbReference type="SUPFAM" id="SSF101898">
    <property type="entry name" value="NHL repeat"/>
    <property type="match status" value="1"/>
</dbReference>
<feature type="domain" description="Calx-beta" evidence="8">
    <location>
        <begin position="3391"/>
        <end position="3493"/>
    </location>
</feature>
<feature type="domain" description="Calx-beta" evidence="8">
    <location>
        <begin position="3275"/>
        <end position="3377"/>
    </location>
</feature>
<dbReference type="Pfam" id="PF03160">
    <property type="entry name" value="Calx-beta"/>
    <property type="match status" value="5"/>
</dbReference>
<evidence type="ECO:0000256" key="4">
    <source>
        <dbReference type="ARBA" id="ARBA00023065"/>
    </source>
</evidence>
<evidence type="ECO:0000256" key="6">
    <source>
        <dbReference type="SAM" id="Phobius"/>
    </source>
</evidence>
<feature type="compositionally biased region" description="Acidic residues" evidence="5">
    <location>
        <begin position="2825"/>
        <end position="2852"/>
    </location>
</feature>
<dbReference type="Gene3D" id="2.60.40.2030">
    <property type="match status" value="5"/>
</dbReference>
<name>A0A545UJ81_9GAMM</name>
<dbReference type="GO" id="GO:0007154">
    <property type="term" value="P:cell communication"/>
    <property type="evidence" value="ECO:0007669"/>
    <property type="project" value="InterPro"/>
</dbReference>
<feature type="compositionally biased region" description="Acidic residues" evidence="5">
    <location>
        <begin position="2860"/>
        <end position="2887"/>
    </location>
</feature>
<dbReference type="SMART" id="SM00237">
    <property type="entry name" value="Calx_beta"/>
    <property type="match status" value="5"/>
</dbReference>
<feature type="compositionally biased region" description="Acidic residues" evidence="5">
    <location>
        <begin position="1229"/>
        <end position="1254"/>
    </location>
</feature>
<keyword evidence="2" id="KW-0677">Repeat</keyword>
<keyword evidence="1 7" id="KW-0732">Signal</keyword>
<feature type="domain" description="Calx-beta" evidence="8">
    <location>
        <begin position="2923"/>
        <end position="3026"/>
    </location>
</feature>
<keyword evidence="4" id="KW-0406">Ion transport</keyword>
<feature type="compositionally biased region" description="Acidic residues" evidence="5">
    <location>
        <begin position="2269"/>
        <end position="2282"/>
    </location>
</feature>
<dbReference type="SUPFAM" id="SSF141072">
    <property type="entry name" value="CalX-like"/>
    <property type="match status" value="5"/>
</dbReference>
<feature type="compositionally biased region" description="Polar residues" evidence="5">
    <location>
        <begin position="1255"/>
        <end position="1264"/>
    </location>
</feature>
<evidence type="ECO:0000313" key="9">
    <source>
        <dbReference type="EMBL" id="TQV89522.1"/>
    </source>
</evidence>
<feature type="compositionally biased region" description="Acidic residues" evidence="5">
    <location>
        <begin position="2212"/>
        <end position="2224"/>
    </location>
</feature>
<dbReference type="PANTHER" id="PTHR11878">
    <property type="entry name" value="SODIUM/CALCIUM EXCHANGER"/>
    <property type="match status" value="1"/>
</dbReference>
<protein>
    <recommendedName>
        <fullName evidence="8">Calx-beta domain-containing protein</fullName>
    </recommendedName>
</protein>
<feature type="compositionally biased region" description="Acidic residues" evidence="5">
    <location>
        <begin position="1160"/>
        <end position="1177"/>
    </location>
</feature>
<dbReference type="InterPro" id="IPR051171">
    <property type="entry name" value="CaCA"/>
</dbReference>
<feature type="domain" description="Calx-beta" evidence="8">
    <location>
        <begin position="3155"/>
        <end position="3262"/>
    </location>
</feature>
<dbReference type="InterPro" id="IPR038081">
    <property type="entry name" value="CalX-like_sf"/>
</dbReference>
<evidence type="ECO:0000259" key="8">
    <source>
        <dbReference type="SMART" id="SM00237"/>
    </source>
</evidence>
<evidence type="ECO:0000313" key="10">
    <source>
        <dbReference type="Proteomes" id="UP000315439"/>
    </source>
</evidence>
<feature type="region of interest" description="Disordered" evidence="5">
    <location>
        <begin position="1699"/>
        <end position="1753"/>
    </location>
</feature>
<feature type="compositionally biased region" description="Acidic residues" evidence="5">
    <location>
        <begin position="2895"/>
        <end position="2930"/>
    </location>
</feature>
<dbReference type="GO" id="GO:0016020">
    <property type="term" value="C:membrane"/>
    <property type="evidence" value="ECO:0007669"/>
    <property type="project" value="InterPro"/>
</dbReference>
<evidence type="ECO:0000256" key="1">
    <source>
        <dbReference type="ARBA" id="ARBA00022729"/>
    </source>
</evidence>